<protein>
    <submittedName>
        <fullName evidence="2">Uncharacterized protein</fullName>
    </submittedName>
</protein>
<dbReference type="EMBL" id="FQYR01000009">
    <property type="protein sequence ID" value="SHK44557.1"/>
    <property type="molecule type" value="Genomic_DNA"/>
</dbReference>
<dbReference type="OrthoDB" id="8903851at2"/>
<feature type="transmembrane region" description="Helical" evidence="1">
    <location>
        <begin position="249"/>
        <end position="269"/>
    </location>
</feature>
<proteinExistence type="predicted"/>
<dbReference type="RefSeq" id="WP_143185369.1">
    <property type="nucleotide sequence ID" value="NZ_FQYR01000009.1"/>
</dbReference>
<keyword evidence="1" id="KW-0812">Transmembrane</keyword>
<accession>A0A1M6SIR7</accession>
<feature type="transmembrane region" description="Helical" evidence="1">
    <location>
        <begin position="275"/>
        <end position="292"/>
    </location>
</feature>
<keyword evidence="3" id="KW-1185">Reference proteome</keyword>
<keyword evidence="1" id="KW-1133">Transmembrane helix</keyword>
<evidence type="ECO:0000313" key="2">
    <source>
        <dbReference type="EMBL" id="SHK44557.1"/>
    </source>
</evidence>
<organism evidence="2 3">
    <name type="scientific">Rubritalea squalenifaciens DSM 18772</name>
    <dbReference type="NCBI Taxonomy" id="1123071"/>
    <lineage>
        <taxon>Bacteria</taxon>
        <taxon>Pseudomonadati</taxon>
        <taxon>Verrucomicrobiota</taxon>
        <taxon>Verrucomicrobiia</taxon>
        <taxon>Verrucomicrobiales</taxon>
        <taxon>Rubritaleaceae</taxon>
        <taxon>Rubritalea</taxon>
    </lineage>
</organism>
<keyword evidence="1" id="KW-0472">Membrane</keyword>
<dbReference type="AlphaFoldDB" id="A0A1M6SIR7"/>
<evidence type="ECO:0000256" key="1">
    <source>
        <dbReference type="SAM" id="Phobius"/>
    </source>
</evidence>
<dbReference type="STRING" id="1123071.SAMN02745181_3836"/>
<name>A0A1M6SIR7_9BACT</name>
<dbReference type="Proteomes" id="UP000184510">
    <property type="component" value="Unassembled WGS sequence"/>
</dbReference>
<sequence>MSAFSSLLLDEYRESFALVQIERDEIDPNTLDGFILYHDEEWVMLLKEEDFRLNGVVFIRKRDITSLKSGKTQAFHKQLMEQEGELHSYNPLDKIPSVGIPEFLSCLPKHKVVIFEEETENEDEDMFYIGLIEKIEDMKVHLKFFSTEAVIDEETTIVELEHITSISYDTSYTLAYEQHFQRSQRKASFPQLSQKSLAVLSWLMLSAAMASLIFRWQLGSSLTFAMVYSGFFASMMLRRKLPTPTRTHYAELAAALLVPALVVGFALCAENNRSGLWLAIPAAITFLSYLIYSDTKQLWPRKPVKAD</sequence>
<gene>
    <name evidence="2" type="ORF">SAMN02745181_3836</name>
</gene>
<evidence type="ECO:0000313" key="3">
    <source>
        <dbReference type="Proteomes" id="UP000184510"/>
    </source>
</evidence>
<dbReference type="InParanoid" id="A0A1M6SIR7"/>
<feature type="transmembrane region" description="Helical" evidence="1">
    <location>
        <begin position="220"/>
        <end position="237"/>
    </location>
</feature>
<reference evidence="2 3" key="1">
    <citation type="submission" date="2016-11" db="EMBL/GenBank/DDBJ databases">
        <authorList>
            <person name="Jaros S."/>
            <person name="Januszkiewicz K."/>
            <person name="Wedrychowicz H."/>
        </authorList>
    </citation>
    <scope>NUCLEOTIDE SEQUENCE [LARGE SCALE GENOMIC DNA]</scope>
    <source>
        <strain evidence="2 3">DSM 18772</strain>
    </source>
</reference>